<proteinExistence type="predicted"/>
<keyword evidence="3" id="KW-1185">Reference proteome</keyword>
<accession>A0ABW4NHH2</accession>
<dbReference type="Proteomes" id="UP001597283">
    <property type="component" value="Unassembled WGS sequence"/>
</dbReference>
<evidence type="ECO:0000313" key="2">
    <source>
        <dbReference type="EMBL" id="MFD1789537.1"/>
    </source>
</evidence>
<protein>
    <recommendedName>
        <fullName evidence="4">MobA/MobL protein domain-containing protein</fullName>
    </recommendedName>
</protein>
<feature type="compositionally biased region" description="Basic residues" evidence="1">
    <location>
        <begin position="900"/>
        <end position="909"/>
    </location>
</feature>
<gene>
    <name evidence="2" type="ORF">ACFSC3_18445</name>
</gene>
<dbReference type="EMBL" id="JBHUFC010000023">
    <property type="protein sequence ID" value="MFD1789537.1"/>
    <property type="molecule type" value="Genomic_DNA"/>
</dbReference>
<evidence type="ECO:0000313" key="3">
    <source>
        <dbReference type="Proteomes" id="UP001597283"/>
    </source>
</evidence>
<feature type="region of interest" description="Disordered" evidence="1">
    <location>
        <begin position="896"/>
        <end position="917"/>
    </location>
</feature>
<organism evidence="2 3">
    <name type="scientific">Sphingomonas floccifaciens</name>
    <dbReference type="NCBI Taxonomy" id="1844115"/>
    <lineage>
        <taxon>Bacteria</taxon>
        <taxon>Pseudomonadati</taxon>
        <taxon>Pseudomonadota</taxon>
        <taxon>Alphaproteobacteria</taxon>
        <taxon>Sphingomonadales</taxon>
        <taxon>Sphingomonadaceae</taxon>
        <taxon>Sphingomonas</taxon>
    </lineage>
</organism>
<comment type="caution">
    <text evidence="2">The sequence shown here is derived from an EMBL/GenBank/DDBJ whole genome shotgun (WGS) entry which is preliminary data.</text>
</comment>
<reference evidence="3" key="1">
    <citation type="journal article" date="2019" name="Int. J. Syst. Evol. Microbiol.">
        <title>The Global Catalogue of Microorganisms (GCM) 10K type strain sequencing project: providing services to taxonomists for standard genome sequencing and annotation.</title>
        <authorList>
            <consortium name="The Broad Institute Genomics Platform"/>
            <consortium name="The Broad Institute Genome Sequencing Center for Infectious Disease"/>
            <person name="Wu L."/>
            <person name="Ma J."/>
        </authorList>
    </citation>
    <scope>NUCLEOTIDE SEQUENCE [LARGE SCALE GENOMIC DNA]</scope>
    <source>
        <strain evidence="3">Q85</strain>
    </source>
</reference>
<feature type="compositionally biased region" description="Basic residues" evidence="1">
    <location>
        <begin position="540"/>
        <end position="549"/>
    </location>
</feature>
<sequence length="917" mass="100564">MKSPASISGGSAGLAPPPPLPEFFLVLPDGSCTPATPETCRIIMKQARSEARKQAKIKRHEKAVELQMALEDRAAARRLEQDLAEMHRASIRWGGRFKVRSEPSRPARRTSPVAKHGGGMSPVRSSVVVDTPRAPSSWVVDGLGMRGIIWQQTYIGRRSPGFRRGAAREHWNYIVRDEAVLLGSDGEPVIVSNMGEDWVEIGAAWQAMEDATTRANGKVQIRCIAPFDSDMSEAEMVDALTHFCKTVLDPLDLPYSAAIHRPPPGGDSRNFHPHIALSLRPMRRVEPYCWDIADEVCGELDGRDGVQMLRHLWSHSMSEAAERVGSNRRYTGLGYGARGLDLDAGEHLGEARSAIVARGGQVLAHERNRLKHQRNALRRAVRDADRKIAALTTIRDAALARIARAQASPVIGTIVRAAPPVSQATVRPPSKAARPASTCAQPRIKPAQIRVAAHAAVPARTSTPADAFEERRAALPPSASPRIAGQCIAAPLPCSVTGLAVSNAPVAEPRRTGSISAGEAQHRTAHTADVSPAAELIASRTRREHRTRRASTPVPTATPLIAATPPPTSRTIEDDFLYRLTRARARRERERVAKRRRDRQMLLSDTPTLADRPRLDLLEAFPVTPAVTIPTATLAEDHERLRLLMRIDAYVADYGGDELDIGMAALKTIGADDAWLARPWVQRGLAVVRVKQQAVVAAMVADADARPLAYAKAGTRFWPRDLDADRLRRLDRWASNPGFQQDVFDVERRIYRAHQERDAAARRNSPLFTERDTAVPGPPYADGFGGWSATPPPTFVHRTVAPRIAPFDAATGASSQALLRLLHHCGTRPDTLAFADDGKLTTLPSASKTIEPLLQLWRDDSRVEALVVETVTASRAAGEPVWPEPYRQAIRQLAASVRPHTSRPKRRRVPPAQERDR</sequence>
<name>A0ABW4NHH2_9SPHN</name>
<evidence type="ECO:0008006" key="4">
    <source>
        <dbReference type="Google" id="ProtNLM"/>
    </source>
</evidence>
<evidence type="ECO:0000256" key="1">
    <source>
        <dbReference type="SAM" id="MobiDB-lite"/>
    </source>
</evidence>
<dbReference type="Gene3D" id="3.30.930.30">
    <property type="match status" value="1"/>
</dbReference>
<feature type="compositionally biased region" description="Low complexity" evidence="1">
    <location>
        <begin position="552"/>
        <end position="563"/>
    </location>
</feature>
<feature type="region of interest" description="Disordered" evidence="1">
    <location>
        <begin position="515"/>
        <end position="568"/>
    </location>
</feature>
<dbReference type="RefSeq" id="WP_350027552.1">
    <property type="nucleotide sequence ID" value="NZ_JBHUFC010000023.1"/>
</dbReference>
<feature type="region of interest" description="Disordered" evidence="1">
    <location>
        <begin position="100"/>
        <end position="128"/>
    </location>
</feature>